<accession>A0A091ATZ2</accession>
<reference evidence="3 4" key="1">
    <citation type="submission" date="2013-09" db="EMBL/GenBank/DDBJ databases">
        <title>Genome sequencing of Arenimonas oryziterrae.</title>
        <authorList>
            <person name="Chen F."/>
            <person name="Wang G."/>
        </authorList>
    </citation>
    <scope>NUCLEOTIDE SEQUENCE [LARGE SCALE GENOMIC DNA]</scope>
    <source>
        <strain evidence="3 4">YC6267</strain>
    </source>
</reference>
<dbReference type="EMBL" id="AVCI01000007">
    <property type="protein sequence ID" value="KFN42811.1"/>
    <property type="molecule type" value="Genomic_DNA"/>
</dbReference>
<dbReference type="AlphaFoldDB" id="A0A091ATZ2"/>
<evidence type="ECO:0000313" key="4">
    <source>
        <dbReference type="Proteomes" id="UP000029385"/>
    </source>
</evidence>
<keyword evidence="4" id="KW-1185">Reference proteome</keyword>
<dbReference type="STRING" id="1121015.GCA_000420545_02358"/>
<proteinExistence type="predicted"/>
<dbReference type="PANTHER" id="PTHR32060:SF30">
    <property type="entry name" value="CARBOXY-TERMINAL PROCESSING PROTEASE CTPA"/>
    <property type="match status" value="1"/>
</dbReference>
<evidence type="ECO:0000313" key="3">
    <source>
        <dbReference type="EMBL" id="KFN42811.1"/>
    </source>
</evidence>
<gene>
    <name evidence="3" type="ORF">N789_11820</name>
</gene>
<evidence type="ECO:0000259" key="2">
    <source>
        <dbReference type="Pfam" id="PF03572"/>
    </source>
</evidence>
<keyword evidence="1" id="KW-0732">Signal</keyword>
<dbReference type="PANTHER" id="PTHR32060">
    <property type="entry name" value="TAIL-SPECIFIC PROTEASE"/>
    <property type="match status" value="1"/>
</dbReference>
<sequence length="508" mass="56485">MIPWKKFCNGWLERGLLVCLLVAPAAFAATPATPLLRSTDLQADVDVLERAYAELHPGLYRYNTPAQMTEHYRVLRDKFDHDQPLADAYLAFSEFAATLQCGHTYANFYNQSKAVREALLENANRVPFQFRWLERRMVITRNLSTEASLVPGTQVLSINGIATEAILARLLTIARADGGNEAKRIAYLEVQGNDRYEAFDIYLPLFFPQIGSTQTLQVQVPGETAARTVTVPALSYAQRLAARPVSDEDDGAPAWTIRYRDDDIAVLDMPTWALYDSPWDWKAFLQTNFAELSRRGVRALIIDLRRNEGGLSVGDELLAHLITEVLPVPGYQPRVRYRQVPADLLPYLDTWDASFKDWGDQVEPFDDRFFVLHRYDTAPGGEAITPKAPYFNGKVFVLVGATNSSATFEFAITAQRAKRVTLVGQPTGGNQRGINGGAFFFLRLPKSGIELDLPLIGQFSTVARPDAGVTPDIVVAVRADDIFAGHDAEMDAALSAANDAIPSRQTRR</sequence>
<protein>
    <recommendedName>
        <fullName evidence="2">Tail specific protease domain-containing protein</fullName>
    </recommendedName>
</protein>
<name>A0A091ATZ2_9GAMM</name>
<feature type="domain" description="Tail specific protease" evidence="2">
    <location>
        <begin position="263"/>
        <end position="474"/>
    </location>
</feature>
<dbReference type="Proteomes" id="UP000029385">
    <property type="component" value="Unassembled WGS sequence"/>
</dbReference>
<comment type="caution">
    <text evidence="3">The sequence shown here is derived from an EMBL/GenBank/DDBJ whole genome shotgun (WGS) entry which is preliminary data.</text>
</comment>
<dbReference type="Pfam" id="PF03572">
    <property type="entry name" value="Peptidase_S41"/>
    <property type="match status" value="1"/>
</dbReference>
<dbReference type="GO" id="GO:0007165">
    <property type="term" value="P:signal transduction"/>
    <property type="evidence" value="ECO:0007669"/>
    <property type="project" value="TreeGrafter"/>
</dbReference>
<dbReference type="SUPFAM" id="SSF52096">
    <property type="entry name" value="ClpP/crotonase"/>
    <property type="match status" value="1"/>
</dbReference>
<dbReference type="GO" id="GO:0004175">
    <property type="term" value="F:endopeptidase activity"/>
    <property type="evidence" value="ECO:0007669"/>
    <property type="project" value="TreeGrafter"/>
</dbReference>
<dbReference type="GO" id="GO:0030288">
    <property type="term" value="C:outer membrane-bounded periplasmic space"/>
    <property type="evidence" value="ECO:0007669"/>
    <property type="project" value="TreeGrafter"/>
</dbReference>
<evidence type="ECO:0000256" key="1">
    <source>
        <dbReference type="SAM" id="SignalP"/>
    </source>
</evidence>
<dbReference type="GO" id="GO:0008236">
    <property type="term" value="F:serine-type peptidase activity"/>
    <property type="evidence" value="ECO:0007669"/>
    <property type="project" value="InterPro"/>
</dbReference>
<dbReference type="GO" id="GO:0006508">
    <property type="term" value="P:proteolysis"/>
    <property type="evidence" value="ECO:0007669"/>
    <property type="project" value="InterPro"/>
</dbReference>
<dbReference type="Gene3D" id="3.90.226.10">
    <property type="entry name" value="2-enoyl-CoA Hydratase, Chain A, domain 1"/>
    <property type="match status" value="1"/>
</dbReference>
<dbReference type="InterPro" id="IPR029045">
    <property type="entry name" value="ClpP/crotonase-like_dom_sf"/>
</dbReference>
<feature type="signal peptide" evidence="1">
    <location>
        <begin position="1"/>
        <end position="28"/>
    </location>
</feature>
<feature type="chain" id="PRO_5001870542" description="Tail specific protease domain-containing protein" evidence="1">
    <location>
        <begin position="29"/>
        <end position="508"/>
    </location>
</feature>
<dbReference type="RefSeq" id="WP_022969959.1">
    <property type="nucleotide sequence ID" value="NZ_ATVD01000004.1"/>
</dbReference>
<organism evidence="3 4">
    <name type="scientific">Arenimonas oryziterrae DSM 21050 = YC6267</name>
    <dbReference type="NCBI Taxonomy" id="1121015"/>
    <lineage>
        <taxon>Bacteria</taxon>
        <taxon>Pseudomonadati</taxon>
        <taxon>Pseudomonadota</taxon>
        <taxon>Gammaproteobacteria</taxon>
        <taxon>Lysobacterales</taxon>
        <taxon>Lysobacteraceae</taxon>
        <taxon>Arenimonas</taxon>
    </lineage>
</organism>
<dbReference type="PATRIC" id="fig|1121015.4.peg.1837"/>
<dbReference type="eggNOG" id="COG0793">
    <property type="taxonomic scope" value="Bacteria"/>
</dbReference>
<dbReference type="InterPro" id="IPR005151">
    <property type="entry name" value="Tail-specific_protease"/>
</dbReference>